<comment type="caution">
    <text evidence="1">The sequence shown here is derived from an EMBL/GenBank/DDBJ whole genome shotgun (WGS) entry which is preliminary data.</text>
</comment>
<dbReference type="EMBL" id="LATX01002428">
    <property type="protein sequence ID" value="KTB29557.1"/>
    <property type="molecule type" value="Genomic_DNA"/>
</dbReference>
<dbReference type="AlphaFoldDB" id="A0A0W0EZU5"/>
<proteinExistence type="predicted"/>
<evidence type="ECO:0000313" key="1">
    <source>
        <dbReference type="EMBL" id="KTB29557.1"/>
    </source>
</evidence>
<reference evidence="1 2" key="1">
    <citation type="submission" date="2015-12" db="EMBL/GenBank/DDBJ databases">
        <title>Draft genome sequence of Moniliophthora roreri, the causal agent of frosty pod rot of cacao.</title>
        <authorList>
            <person name="Aime M.C."/>
            <person name="Diaz-Valderrama J.R."/>
            <person name="Kijpornyongpan T."/>
            <person name="Phillips-Mora W."/>
        </authorList>
    </citation>
    <scope>NUCLEOTIDE SEQUENCE [LARGE SCALE GENOMIC DNA]</scope>
    <source>
        <strain evidence="1 2">MCA 2952</strain>
    </source>
</reference>
<evidence type="ECO:0000313" key="2">
    <source>
        <dbReference type="Proteomes" id="UP000054988"/>
    </source>
</evidence>
<protein>
    <submittedName>
        <fullName evidence="1">Uncharacterized protein</fullName>
    </submittedName>
</protein>
<organism evidence="1 2">
    <name type="scientific">Moniliophthora roreri</name>
    <name type="common">Frosty pod rot fungus</name>
    <name type="synonym">Monilia roreri</name>
    <dbReference type="NCBI Taxonomy" id="221103"/>
    <lineage>
        <taxon>Eukaryota</taxon>
        <taxon>Fungi</taxon>
        <taxon>Dikarya</taxon>
        <taxon>Basidiomycota</taxon>
        <taxon>Agaricomycotina</taxon>
        <taxon>Agaricomycetes</taxon>
        <taxon>Agaricomycetidae</taxon>
        <taxon>Agaricales</taxon>
        <taxon>Marasmiineae</taxon>
        <taxon>Marasmiaceae</taxon>
        <taxon>Moniliophthora</taxon>
    </lineage>
</organism>
<accession>A0A0W0EZU5</accession>
<name>A0A0W0EZU5_MONRR</name>
<gene>
    <name evidence="1" type="ORF">WG66_17824</name>
</gene>
<sequence length="58" mass="6567">MPYCADRQCFDAPQIISGHLNLRIRKAKVFTKTTSVLYPTLGIILLSMNIDCSLGQFY</sequence>
<dbReference type="Proteomes" id="UP000054988">
    <property type="component" value="Unassembled WGS sequence"/>
</dbReference>